<dbReference type="GO" id="GO:0006189">
    <property type="term" value="P:'de novo' IMP biosynthetic process"/>
    <property type="evidence" value="ECO:0007669"/>
    <property type="project" value="UniProtKB-UniRule"/>
</dbReference>
<gene>
    <name evidence="6" type="primary">purN</name>
    <name evidence="7" type="ORF">C4900_12270</name>
</gene>
<protein>
    <recommendedName>
        <fullName evidence="6">Phosphoribosylglycinamide formyltransferase</fullName>
        <ecNumber evidence="6">2.1.2.2</ecNumber>
    </recommendedName>
    <alternativeName>
        <fullName evidence="6">5'-phosphoribosylglycinamide transformylase</fullName>
    </alternativeName>
    <alternativeName>
        <fullName evidence="6">GAR transformylase</fullName>
        <shortName evidence="6">GART</shortName>
    </alternativeName>
</protein>
<dbReference type="Gene3D" id="3.40.50.170">
    <property type="entry name" value="Formyl transferase, N-terminal domain"/>
    <property type="match status" value="1"/>
</dbReference>
<dbReference type="AlphaFoldDB" id="A0A1C2G503"/>
<dbReference type="InterPro" id="IPR001555">
    <property type="entry name" value="GART_AS"/>
</dbReference>
<dbReference type="HAMAP" id="MF_01930">
    <property type="entry name" value="PurN"/>
    <property type="match status" value="1"/>
</dbReference>
<comment type="caution">
    <text evidence="7">The sequence shown here is derived from an EMBL/GenBank/DDBJ whole genome shotgun (WGS) entry which is preliminary data.</text>
</comment>
<name>A0A1C2G503_9GAMM</name>
<dbReference type="OrthoDB" id="9806170at2"/>
<dbReference type="RefSeq" id="WP_065968630.1">
    <property type="nucleotide sequence ID" value="NZ_CP080624.1"/>
</dbReference>
<feature type="binding site" evidence="6">
    <location>
        <position position="110"/>
    </location>
    <ligand>
        <name>(6R)-10-formyltetrahydrofolate</name>
        <dbReference type="ChEBI" id="CHEBI:195366"/>
    </ligand>
</feature>
<dbReference type="UniPathway" id="UPA00074">
    <property type="reaction ID" value="UER00126"/>
</dbReference>
<evidence type="ECO:0000256" key="5">
    <source>
        <dbReference type="ARBA" id="ARBA00047664"/>
    </source>
</evidence>
<keyword evidence="8" id="KW-1185">Reference proteome</keyword>
<dbReference type="EC" id="2.1.2.2" evidence="6"/>
<dbReference type="NCBIfam" id="TIGR00639">
    <property type="entry name" value="PurN"/>
    <property type="match status" value="1"/>
</dbReference>
<dbReference type="PANTHER" id="PTHR43369:SF2">
    <property type="entry name" value="PHOSPHORIBOSYLGLYCINAMIDE FORMYLTRANSFERASE"/>
    <property type="match status" value="1"/>
</dbReference>
<dbReference type="CDD" id="cd08645">
    <property type="entry name" value="FMT_core_GART"/>
    <property type="match status" value="1"/>
</dbReference>
<dbReference type="InterPro" id="IPR002376">
    <property type="entry name" value="Formyl_transf_N"/>
</dbReference>
<dbReference type="PROSITE" id="PS00373">
    <property type="entry name" value="GART"/>
    <property type="match status" value="1"/>
</dbReference>
<feature type="site" description="Raises pKa of active site His" evidence="6">
    <location>
        <position position="148"/>
    </location>
</feature>
<comment type="caution">
    <text evidence="6">Lacks conserved residue(s) required for the propagation of feature annotation.</text>
</comment>
<organism evidence="7 8">
    <name type="scientific">Acidiferrobacter thiooxydans</name>
    <dbReference type="NCBI Taxonomy" id="163359"/>
    <lineage>
        <taxon>Bacteria</taxon>
        <taxon>Pseudomonadati</taxon>
        <taxon>Pseudomonadota</taxon>
        <taxon>Gammaproteobacteria</taxon>
        <taxon>Acidiferrobacterales</taxon>
        <taxon>Acidiferrobacteraceae</taxon>
        <taxon>Acidiferrobacter</taxon>
    </lineage>
</organism>
<keyword evidence="2 6" id="KW-0808">Transferase</keyword>
<accession>A0A1C2G503</accession>
<keyword evidence="3 6" id="KW-0658">Purine biosynthesis</keyword>
<reference evidence="7 8" key="1">
    <citation type="submission" date="2018-02" db="EMBL/GenBank/DDBJ databases">
        <title>Insights into the biology of acidophilic members of the Acidiferrobacteraceae family derived from comparative genomic analyses.</title>
        <authorList>
            <person name="Issotta F."/>
            <person name="Thyssen C."/>
            <person name="Mena C."/>
            <person name="Moya A."/>
            <person name="Bellenberg S."/>
            <person name="Sproer C."/>
            <person name="Covarrubias P.C."/>
            <person name="Sand W."/>
            <person name="Quatrini R."/>
            <person name="Vera M."/>
        </authorList>
    </citation>
    <scope>NUCLEOTIDE SEQUENCE [LARGE SCALE GENOMIC DNA]</scope>
    <source>
        <strain evidence="8">m-1</strain>
    </source>
</reference>
<feature type="active site" description="Proton donor" evidence="6">
    <location>
        <position position="112"/>
    </location>
</feature>
<evidence type="ECO:0000256" key="6">
    <source>
        <dbReference type="HAMAP-Rule" id="MF_01930"/>
    </source>
</evidence>
<dbReference type="InterPro" id="IPR036477">
    <property type="entry name" value="Formyl_transf_N_sf"/>
</dbReference>
<comment type="catalytic activity">
    <reaction evidence="5 6">
        <text>N(1)-(5-phospho-beta-D-ribosyl)glycinamide + (6R)-10-formyltetrahydrofolate = N(2)-formyl-N(1)-(5-phospho-beta-D-ribosyl)glycinamide + (6S)-5,6,7,8-tetrahydrofolate + H(+)</text>
        <dbReference type="Rhea" id="RHEA:15053"/>
        <dbReference type="ChEBI" id="CHEBI:15378"/>
        <dbReference type="ChEBI" id="CHEBI:57453"/>
        <dbReference type="ChEBI" id="CHEBI:143788"/>
        <dbReference type="ChEBI" id="CHEBI:147286"/>
        <dbReference type="ChEBI" id="CHEBI:195366"/>
        <dbReference type="EC" id="2.1.2.2"/>
    </reaction>
</comment>
<dbReference type="Pfam" id="PF00551">
    <property type="entry name" value="Formyl_trans_N"/>
    <property type="match status" value="1"/>
</dbReference>
<comment type="similarity">
    <text evidence="4 6">Belongs to the GART family.</text>
</comment>
<evidence type="ECO:0000256" key="2">
    <source>
        <dbReference type="ARBA" id="ARBA00022679"/>
    </source>
</evidence>
<dbReference type="PANTHER" id="PTHR43369">
    <property type="entry name" value="PHOSPHORIBOSYLGLYCINAMIDE FORMYLTRANSFERASE"/>
    <property type="match status" value="1"/>
</dbReference>
<evidence type="ECO:0000256" key="1">
    <source>
        <dbReference type="ARBA" id="ARBA00005054"/>
    </source>
</evidence>
<comment type="pathway">
    <text evidence="1 6">Purine metabolism; IMP biosynthesis via de novo pathway; N(2)-formyl-N(1)-(5-phospho-D-ribosyl)glycinamide from N(1)-(5-phospho-D-ribosyl)glycinamide (10-formyl THF route): step 1/1.</text>
</comment>
<dbReference type="EMBL" id="PSYR01000002">
    <property type="protein sequence ID" value="RCN56561.1"/>
    <property type="molecule type" value="Genomic_DNA"/>
</dbReference>
<dbReference type="GO" id="GO:0004644">
    <property type="term" value="F:phosphoribosylglycinamide formyltransferase activity"/>
    <property type="evidence" value="ECO:0007669"/>
    <property type="project" value="UniProtKB-UniRule"/>
</dbReference>
<dbReference type="GO" id="GO:0005829">
    <property type="term" value="C:cytosol"/>
    <property type="evidence" value="ECO:0007669"/>
    <property type="project" value="TreeGrafter"/>
</dbReference>
<evidence type="ECO:0000313" key="7">
    <source>
        <dbReference type="EMBL" id="RCN56561.1"/>
    </source>
</evidence>
<sequence length="196" mass="20759">MGLRPPLKVAVMVSGRGSNLRALQEEAPEQGYVITGVVSNNPTAPAVDYARDQGLAVRLVDHRRFATRAAFEETLATALDDLAPDIIALAGFLRVLGADFVGRYQGRLLNIHPSLLPAFPGLDTHRRALASGARVHGATVHLVTDAVDGGPIIAQAGLTVIPGEPPAALAARVLALEHALYPYVLGRWARGEIADR</sequence>
<feature type="binding site" evidence="6">
    <location>
        <position position="68"/>
    </location>
    <ligand>
        <name>(6R)-10-formyltetrahydrofolate</name>
        <dbReference type="ChEBI" id="CHEBI:195366"/>
    </ligand>
</feature>
<evidence type="ECO:0000313" key="8">
    <source>
        <dbReference type="Proteomes" id="UP000253250"/>
    </source>
</evidence>
<evidence type="ECO:0000256" key="3">
    <source>
        <dbReference type="ARBA" id="ARBA00022755"/>
    </source>
</evidence>
<feature type="binding site" evidence="6">
    <location>
        <begin position="17"/>
        <end position="19"/>
    </location>
    <ligand>
        <name>N(1)-(5-phospho-beta-D-ribosyl)glycinamide</name>
        <dbReference type="ChEBI" id="CHEBI:143788"/>
    </ligand>
</feature>
<dbReference type="Proteomes" id="UP000253250">
    <property type="component" value="Unassembled WGS sequence"/>
</dbReference>
<evidence type="ECO:0000256" key="4">
    <source>
        <dbReference type="ARBA" id="ARBA00038440"/>
    </source>
</evidence>
<comment type="function">
    <text evidence="6">Catalyzes the transfer of a formyl group from 10-formyltetrahydrofolate to 5-phospho-ribosyl-glycinamide (GAR), producing 5-phospho-ribosyl-N-formylglycinamide (FGAR) and tetrahydrofolate.</text>
</comment>
<dbReference type="InterPro" id="IPR004607">
    <property type="entry name" value="GART"/>
</dbReference>
<dbReference type="SUPFAM" id="SSF53328">
    <property type="entry name" value="Formyltransferase"/>
    <property type="match status" value="1"/>
</dbReference>
<proteinExistence type="inferred from homology"/>
<dbReference type="STRING" id="163359.A9R16_00375"/>